<dbReference type="InterPro" id="IPR038396">
    <property type="entry name" value="SpoIIAA-like_sf"/>
</dbReference>
<organism evidence="1 2">
    <name type="scientific">Nocardiopsis metallicus</name>
    <dbReference type="NCBI Taxonomy" id="179819"/>
    <lineage>
        <taxon>Bacteria</taxon>
        <taxon>Bacillati</taxon>
        <taxon>Actinomycetota</taxon>
        <taxon>Actinomycetes</taxon>
        <taxon>Streptosporangiales</taxon>
        <taxon>Nocardiopsidaceae</taxon>
        <taxon>Nocardiopsis</taxon>
    </lineage>
</organism>
<reference evidence="1 2" key="1">
    <citation type="submission" date="2020-08" db="EMBL/GenBank/DDBJ databases">
        <title>Sequencing the genomes of 1000 actinobacteria strains.</title>
        <authorList>
            <person name="Klenk H.-P."/>
        </authorList>
    </citation>
    <scope>NUCLEOTIDE SEQUENCE [LARGE SCALE GENOMIC DNA]</scope>
    <source>
        <strain evidence="1 2">DSM 44598</strain>
    </source>
</reference>
<keyword evidence="2" id="KW-1185">Reference proteome</keyword>
<name>A0A840WJ03_9ACTN</name>
<gene>
    <name evidence="1" type="ORF">HNR07_004108</name>
</gene>
<protein>
    <recommendedName>
        <fullName evidence="3">STAS/SEC14 domain-containing protein</fullName>
    </recommendedName>
</protein>
<comment type="caution">
    <text evidence="1">The sequence shown here is derived from an EMBL/GenBank/DDBJ whole genome shotgun (WGS) entry which is preliminary data.</text>
</comment>
<dbReference type="Gene3D" id="3.40.50.10600">
    <property type="entry name" value="SpoIIaa-like domains"/>
    <property type="match status" value="1"/>
</dbReference>
<evidence type="ECO:0008006" key="3">
    <source>
        <dbReference type="Google" id="ProtNLM"/>
    </source>
</evidence>
<accession>A0A840WJ03</accession>
<evidence type="ECO:0000313" key="1">
    <source>
        <dbReference type="EMBL" id="MBB5492971.1"/>
    </source>
</evidence>
<dbReference type="InterPro" id="IPR021866">
    <property type="entry name" value="SpoIIAA-like"/>
</dbReference>
<dbReference type="InterPro" id="IPR036513">
    <property type="entry name" value="STAS_dom_sf"/>
</dbReference>
<sequence>MYTRLEPSHENVLGFEVEGTVSEDSFRDLLEEVRSAIDRYGAVRLLIRIRDWPTTENPTVGGRLRLAREQLPGIERYALVADEHALASLTSLADAFVDMDLRFFDLDQEDSAWAWAGASGPADEDPG</sequence>
<dbReference type="AlphaFoldDB" id="A0A840WJ03"/>
<dbReference type="Proteomes" id="UP000579647">
    <property type="component" value="Unassembled WGS sequence"/>
</dbReference>
<proteinExistence type="predicted"/>
<dbReference type="EMBL" id="JACHDO010000001">
    <property type="protein sequence ID" value="MBB5492971.1"/>
    <property type="molecule type" value="Genomic_DNA"/>
</dbReference>
<dbReference type="SUPFAM" id="SSF52091">
    <property type="entry name" value="SpoIIaa-like"/>
    <property type="match status" value="1"/>
</dbReference>
<evidence type="ECO:0000313" key="2">
    <source>
        <dbReference type="Proteomes" id="UP000579647"/>
    </source>
</evidence>
<dbReference type="RefSeq" id="WP_184366310.1">
    <property type="nucleotide sequence ID" value="NZ_BAAAKM010000032.1"/>
</dbReference>
<dbReference type="Pfam" id="PF11964">
    <property type="entry name" value="SpoIIAA-like"/>
    <property type="match status" value="1"/>
</dbReference>